<dbReference type="InterPro" id="IPR003560">
    <property type="entry name" value="DHB_DH"/>
</dbReference>
<evidence type="ECO:0000256" key="2">
    <source>
        <dbReference type="ARBA" id="ARBA00023002"/>
    </source>
</evidence>
<dbReference type="EMBL" id="BSOG01000001">
    <property type="protein sequence ID" value="GLR12174.1"/>
    <property type="molecule type" value="Genomic_DNA"/>
</dbReference>
<dbReference type="SUPFAM" id="SSF51735">
    <property type="entry name" value="NAD(P)-binding Rossmann-fold domains"/>
    <property type="match status" value="1"/>
</dbReference>
<dbReference type="InterPro" id="IPR036291">
    <property type="entry name" value="NAD(P)-bd_dom_sf"/>
</dbReference>
<dbReference type="RefSeq" id="WP_284195308.1">
    <property type="nucleotide sequence ID" value="NZ_BSOG01000001.1"/>
</dbReference>
<evidence type="ECO:0000313" key="5">
    <source>
        <dbReference type="EMBL" id="GLR12174.1"/>
    </source>
</evidence>
<keyword evidence="2" id="KW-0560">Oxidoreductase</keyword>
<reference evidence="6" key="1">
    <citation type="journal article" date="2019" name="Int. J. Syst. Evol. Microbiol.">
        <title>The Global Catalogue of Microorganisms (GCM) 10K type strain sequencing project: providing services to taxonomists for standard genome sequencing and annotation.</title>
        <authorList>
            <consortium name="The Broad Institute Genomics Platform"/>
            <consortium name="The Broad Institute Genome Sequencing Center for Infectious Disease"/>
            <person name="Wu L."/>
            <person name="Ma J."/>
        </authorList>
    </citation>
    <scope>NUCLEOTIDE SEQUENCE [LARGE SCALE GENOMIC DNA]</scope>
    <source>
        <strain evidence="6">NBRC 110044</strain>
    </source>
</reference>
<name>A0ABQ5YBL0_9NEIS</name>
<dbReference type="NCBIfam" id="TIGR04316">
    <property type="entry name" value="dhbA_paeA"/>
    <property type="match status" value="1"/>
</dbReference>
<protein>
    <recommendedName>
        <fullName evidence="3">2,3-dihydro-2,3-dihydroxybenzoate dehydrogenase</fullName>
        <ecNumber evidence="3">1.3.1.28</ecNumber>
    </recommendedName>
</protein>
<evidence type="ECO:0000256" key="4">
    <source>
        <dbReference type="RuleBase" id="RU000363"/>
    </source>
</evidence>
<dbReference type="Proteomes" id="UP001156706">
    <property type="component" value="Unassembled WGS sequence"/>
</dbReference>
<dbReference type="PROSITE" id="PS00061">
    <property type="entry name" value="ADH_SHORT"/>
    <property type="match status" value="1"/>
</dbReference>
<dbReference type="InterPro" id="IPR002347">
    <property type="entry name" value="SDR_fam"/>
</dbReference>
<evidence type="ECO:0000256" key="1">
    <source>
        <dbReference type="ARBA" id="ARBA00006484"/>
    </source>
</evidence>
<dbReference type="PRINTS" id="PR00080">
    <property type="entry name" value="SDRFAMILY"/>
</dbReference>
<dbReference type="PANTHER" id="PTHR43669">
    <property type="entry name" value="5-KETO-D-GLUCONATE 5-REDUCTASE"/>
    <property type="match status" value="1"/>
</dbReference>
<dbReference type="InterPro" id="IPR020904">
    <property type="entry name" value="Sc_DH/Rdtase_CS"/>
</dbReference>
<accession>A0ABQ5YBL0</accession>
<evidence type="ECO:0000313" key="6">
    <source>
        <dbReference type="Proteomes" id="UP001156706"/>
    </source>
</evidence>
<comment type="caution">
    <text evidence="5">The sequence shown here is derived from an EMBL/GenBank/DDBJ whole genome shotgun (WGS) entry which is preliminary data.</text>
</comment>
<proteinExistence type="inferred from homology"/>
<dbReference type="PRINTS" id="PR01397">
    <property type="entry name" value="DHBDHDRGNASE"/>
</dbReference>
<keyword evidence="6" id="KW-1185">Reference proteome</keyword>
<sequence length="256" mass="26643">MEFAGRIALVTGAAQGIGLAVATMLASRGARVAVLDRQADRIATVAATLPGQGHLALAVDLTDAAAIDAAVAQTERELGEIDLLASVAGVLHLASTQATTDAQWQQTFSVNTTAVFQLCRAVAGRMQARRRGAIVVVGSNAASTPRLNMAAYAASKAATAQLLRCLALELAPHGIRCNIVSPGSTETDMQRQLWSRPDSVQSIIAGSAEGYRLGIPLGRIAQPEDIAEAVCYLASDRARHITLHDLRVDGGATLDA</sequence>
<comment type="similarity">
    <text evidence="1 4">Belongs to the short-chain dehydrogenases/reductases (SDR) family.</text>
</comment>
<dbReference type="EC" id="1.3.1.28" evidence="3"/>
<gene>
    <name evidence="5" type="ORF">GCM10007907_09640</name>
</gene>
<dbReference type="PANTHER" id="PTHR43669:SF3">
    <property type="entry name" value="ALCOHOL DEHYDROGENASE, PUTATIVE (AFU_ORTHOLOGUE AFUA_3G03445)-RELATED"/>
    <property type="match status" value="1"/>
</dbReference>
<organism evidence="5 6">
    <name type="scientific">Chitinimonas prasina</name>
    <dbReference type="NCBI Taxonomy" id="1434937"/>
    <lineage>
        <taxon>Bacteria</taxon>
        <taxon>Pseudomonadati</taxon>
        <taxon>Pseudomonadota</taxon>
        <taxon>Betaproteobacteria</taxon>
        <taxon>Neisseriales</taxon>
        <taxon>Chitinibacteraceae</taxon>
        <taxon>Chitinimonas</taxon>
    </lineage>
</organism>
<dbReference type="Pfam" id="PF00106">
    <property type="entry name" value="adh_short"/>
    <property type="match status" value="1"/>
</dbReference>
<dbReference type="Gene3D" id="3.40.50.720">
    <property type="entry name" value="NAD(P)-binding Rossmann-like Domain"/>
    <property type="match status" value="1"/>
</dbReference>
<evidence type="ECO:0000256" key="3">
    <source>
        <dbReference type="NCBIfam" id="TIGR04316"/>
    </source>
</evidence>
<dbReference type="NCBIfam" id="NF006074">
    <property type="entry name" value="PRK08220.1"/>
    <property type="match status" value="1"/>
</dbReference>